<dbReference type="EMBL" id="JAKKPZ010000001">
    <property type="protein sequence ID" value="KAI1728742.1"/>
    <property type="molecule type" value="Genomic_DNA"/>
</dbReference>
<reference evidence="2" key="1">
    <citation type="submission" date="2022-01" db="EMBL/GenBank/DDBJ databases">
        <title>Genome Sequence Resource for Two Populations of Ditylenchus destructor, the Migratory Endoparasitic Phytonematode.</title>
        <authorList>
            <person name="Zhang H."/>
            <person name="Lin R."/>
            <person name="Xie B."/>
        </authorList>
    </citation>
    <scope>NUCLEOTIDE SEQUENCE</scope>
    <source>
        <strain evidence="2">BazhouSP</strain>
    </source>
</reference>
<evidence type="ECO:0000313" key="3">
    <source>
        <dbReference type="Proteomes" id="UP001201812"/>
    </source>
</evidence>
<dbReference type="AlphaFoldDB" id="A0AAD4NEM1"/>
<organism evidence="2 3">
    <name type="scientific">Ditylenchus destructor</name>
    <dbReference type="NCBI Taxonomy" id="166010"/>
    <lineage>
        <taxon>Eukaryota</taxon>
        <taxon>Metazoa</taxon>
        <taxon>Ecdysozoa</taxon>
        <taxon>Nematoda</taxon>
        <taxon>Chromadorea</taxon>
        <taxon>Rhabditida</taxon>
        <taxon>Tylenchina</taxon>
        <taxon>Tylenchomorpha</taxon>
        <taxon>Sphaerularioidea</taxon>
        <taxon>Anguinidae</taxon>
        <taxon>Anguininae</taxon>
        <taxon>Ditylenchus</taxon>
    </lineage>
</organism>
<comment type="caution">
    <text evidence="2">The sequence shown here is derived from an EMBL/GenBank/DDBJ whole genome shotgun (WGS) entry which is preliminary data.</text>
</comment>
<feature type="region of interest" description="Disordered" evidence="1">
    <location>
        <begin position="37"/>
        <end position="65"/>
    </location>
</feature>
<dbReference type="Proteomes" id="UP001201812">
    <property type="component" value="Unassembled WGS sequence"/>
</dbReference>
<evidence type="ECO:0000256" key="1">
    <source>
        <dbReference type="SAM" id="MobiDB-lite"/>
    </source>
</evidence>
<name>A0AAD4NEM1_9BILA</name>
<sequence length="101" mass="11148">MIKSMSNVNSREVIAHAHNMRSGSDWCESVDLIRPNKQQVPATGGRATGNLYRRRNSKPGSYPQGHPSPMHAYMCVTHFFAAATARGAIPMSELINACNQY</sequence>
<gene>
    <name evidence="2" type="ORF">DdX_00943</name>
</gene>
<proteinExistence type="predicted"/>
<evidence type="ECO:0000313" key="2">
    <source>
        <dbReference type="EMBL" id="KAI1728742.1"/>
    </source>
</evidence>
<protein>
    <submittedName>
        <fullName evidence="2">Uncharacterized protein</fullName>
    </submittedName>
</protein>
<accession>A0AAD4NEM1</accession>
<keyword evidence="3" id="KW-1185">Reference proteome</keyword>